<name>A0ABN6F1F5_9BACT</name>
<proteinExistence type="predicted"/>
<keyword evidence="2" id="KW-1185">Reference proteome</keyword>
<reference evidence="1 2" key="1">
    <citation type="submission" date="2021-02" db="EMBL/GenBank/DDBJ databases">
        <title>Complete genome of Desulfoluna sp. strain ASN36.</title>
        <authorList>
            <person name="Takahashi A."/>
            <person name="Kojima H."/>
            <person name="Fukui M."/>
        </authorList>
    </citation>
    <scope>NUCLEOTIDE SEQUENCE [LARGE SCALE GENOMIC DNA]</scope>
    <source>
        <strain evidence="1 2">ASN36</strain>
    </source>
</reference>
<sequence>MAGLDISNVSVVFRTIECGISYFAQCLQANPPENHDKNMWHGICYIPTSVKVDNYG</sequence>
<evidence type="ECO:0000313" key="1">
    <source>
        <dbReference type="EMBL" id="BCS95282.1"/>
    </source>
</evidence>
<dbReference type="Proteomes" id="UP001320148">
    <property type="component" value="Chromosome"/>
</dbReference>
<organism evidence="1 2">
    <name type="scientific">Desulfoluna limicola</name>
    <dbReference type="NCBI Taxonomy" id="2810562"/>
    <lineage>
        <taxon>Bacteria</taxon>
        <taxon>Pseudomonadati</taxon>
        <taxon>Thermodesulfobacteriota</taxon>
        <taxon>Desulfobacteria</taxon>
        <taxon>Desulfobacterales</taxon>
        <taxon>Desulfolunaceae</taxon>
        <taxon>Desulfoluna</taxon>
    </lineage>
</organism>
<evidence type="ECO:0000313" key="2">
    <source>
        <dbReference type="Proteomes" id="UP001320148"/>
    </source>
</evidence>
<gene>
    <name evidence="1" type="ORF">DSLASN_09140</name>
</gene>
<dbReference type="EMBL" id="AP024488">
    <property type="protein sequence ID" value="BCS95282.1"/>
    <property type="molecule type" value="Genomic_DNA"/>
</dbReference>
<accession>A0ABN6F1F5</accession>
<protein>
    <submittedName>
        <fullName evidence="1">Uncharacterized protein</fullName>
    </submittedName>
</protein>